<name>A0A1B4G6X1_9BURK</name>
<dbReference type="Proteomes" id="UP000067711">
    <property type="component" value="Chromosome 1"/>
</dbReference>
<protein>
    <submittedName>
        <fullName evidence="1">Uncharacterized protein</fullName>
    </submittedName>
</protein>
<gene>
    <name evidence="1" type="ORF">WS71_32035</name>
</gene>
<evidence type="ECO:0000313" key="2">
    <source>
        <dbReference type="Proteomes" id="UP000067711"/>
    </source>
</evidence>
<proteinExistence type="predicted"/>
<organism evidence="1 2">
    <name type="scientific">Burkholderia mayonis</name>
    <dbReference type="NCBI Taxonomy" id="1385591"/>
    <lineage>
        <taxon>Bacteria</taxon>
        <taxon>Pseudomonadati</taxon>
        <taxon>Pseudomonadota</taxon>
        <taxon>Betaproteobacteria</taxon>
        <taxon>Burkholderiales</taxon>
        <taxon>Burkholderiaceae</taxon>
        <taxon>Burkholderia</taxon>
        <taxon>pseudomallei group</taxon>
    </lineage>
</organism>
<evidence type="ECO:0000313" key="1">
    <source>
        <dbReference type="EMBL" id="AOJ11672.1"/>
    </source>
</evidence>
<sequence length="127" mass="14682">MKIVRWAEAIQTLQEAFRLKNDGIVRQIALYAFSIKHDGYVQSQKFPNESIEDQLNTLPPREYVTLYGGFNDPVNYTIEQGQLLEIDSNKRMVKLRSTLDERNFEVSLDAIYAIDFSRAVPKVVALR</sequence>
<accession>A0A1B4G6X1</accession>
<dbReference type="EMBL" id="CP013389">
    <property type="protein sequence ID" value="AOJ11672.1"/>
    <property type="molecule type" value="Genomic_DNA"/>
</dbReference>
<reference evidence="1 2" key="1">
    <citation type="submission" date="2015-12" db="EMBL/GenBank/DDBJ databases">
        <title>Diversity of Burkholderia near neighbor genomes.</title>
        <authorList>
            <person name="Sahl J."/>
            <person name="Wagner D."/>
            <person name="Keim P."/>
        </authorList>
    </citation>
    <scope>NUCLEOTIDE SEQUENCE [LARGE SCALE GENOMIC DNA]</scope>
    <source>
        <strain evidence="1 2">BDU8</strain>
    </source>
</reference>
<dbReference type="AlphaFoldDB" id="A0A1B4G6X1"/>